<dbReference type="RefSeq" id="WP_231728276.1">
    <property type="nucleotide sequence ID" value="NZ_KQ957198.1"/>
</dbReference>
<dbReference type="Proteomes" id="UP000070533">
    <property type="component" value="Unassembled WGS sequence"/>
</dbReference>
<protein>
    <recommendedName>
        <fullName evidence="4">Agmatine deiminase</fullName>
    </recommendedName>
</protein>
<proteinExistence type="predicted"/>
<evidence type="ECO:0008006" key="4">
    <source>
        <dbReference type="Google" id="ProtNLM"/>
    </source>
</evidence>
<dbReference type="STRING" id="28128.HMPREF3226_00547"/>
<dbReference type="SUPFAM" id="SSF55909">
    <property type="entry name" value="Pentein"/>
    <property type="match status" value="1"/>
</dbReference>
<dbReference type="PANTHER" id="PTHR31377">
    <property type="entry name" value="AGMATINE DEIMINASE-RELATED"/>
    <property type="match status" value="1"/>
</dbReference>
<dbReference type="GO" id="GO:0004668">
    <property type="term" value="F:protein-arginine deiminase activity"/>
    <property type="evidence" value="ECO:0007669"/>
    <property type="project" value="InterPro"/>
</dbReference>
<dbReference type="GO" id="GO:0009446">
    <property type="term" value="P:putrescine biosynthetic process"/>
    <property type="evidence" value="ECO:0007669"/>
    <property type="project" value="InterPro"/>
</dbReference>
<evidence type="ECO:0000313" key="2">
    <source>
        <dbReference type="EMBL" id="KXA43012.1"/>
    </source>
</evidence>
<dbReference type="PATRIC" id="fig|28128.5.peg.551"/>
<dbReference type="InterPro" id="IPR007466">
    <property type="entry name" value="Peptidyl-Arg-deiminase_porph"/>
</dbReference>
<keyword evidence="3" id="KW-1185">Reference proteome</keyword>
<reference evidence="3" key="1">
    <citation type="submission" date="2016-01" db="EMBL/GenBank/DDBJ databases">
        <authorList>
            <person name="Mitreva M."/>
            <person name="Pepin K.H."/>
            <person name="Mihindukulasuriya K.A."/>
            <person name="Fulton R."/>
            <person name="Fronick C."/>
            <person name="O'Laughlin M."/>
            <person name="Miner T."/>
            <person name="Herter B."/>
            <person name="Rosa B.A."/>
            <person name="Cordes M."/>
            <person name="Tomlinson C."/>
            <person name="Wollam A."/>
            <person name="Palsikar V.B."/>
            <person name="Mardis E.R."/>
            <person name="Wilson R.K."/>
        </authorList>
    </citation>
    <scope>NUCLEOTIDE SEQUENCE [LARGE SCALE GENOMIC DNA]</scope>
    <source>
        <strain evidence="3">MJR7716</strain>
    </source>
</reference>
<dbReference type="eggNOG" id="COG2957">
    <property type="taxonomic scope" value="Bacteria"/>
</dbReference>
<accession>A0A133QJJ7</accession>
<evidence type="ECO:0000256" key="1">
    <source>
        <dbReference type="ARBA" id="ARBA00022801"/>
    </source>
</evidence>
<dbReference type="PANTHER" id="PTHR31377:SF0">
    <property type="entry name" value="AGMATINE DEIMINASE-RELATED"/>
    <property type="match status" value="1"/>
</dbReference>
<dbReference type="GO" id="GO:0047632">
    <property type="term" value="F:agmatine deiminase activity"/>
    <property type="evidence" value="ECO:0007669"/>
    <property type="project" value="TreeGrafter"/>
</dbReference>
<dbReference type="EMBL" id="LRQG01000021">
    <property type="protein sequence ID" value="KXA43012.1"/>
    <property type="molecule type" value="Genomic_DNA"/>
</dbReference>
<dbReference type="Pfam" id="PF04371">
    <property type="entry name" value="PAD_porph"/>
    <property type="match status" value="1"/>
</dbReference>
<name>A0A133QJJ7_9BACT</name>
<keyword evidence="1" id="KW-0378">Hydrolase</keyword>
<organism evidence="2 3">
    <name type="scientific">Prevotella corporis</name>
    <dbReference type="NCBI Taxonomy" id="28128"/>
    <lineage>
        <taxon>Bacteria</taxon>
        <taxon>Pseudomonadati</taxon>
        <taxon>Bacteroidota</taxon>
        <taxon>Bacteroidia</taxon>
        <taxon>Bacteroidales</taxon>
        <taxon>Prevotellaceae</taxon>
        <taxon>Prevotella</taxon>
    </lineage>
</organism>
<evidence type="ECO:0000313" key="3">
    <source>
        <dbReference type="Proteomes" id="UP000070533"/>
    </source>
</evidence>
<comment type="caution">
    <text evidence="2">The sequence shown here is derived from an EMBL/GenBank/DDBJ whole genome shotgun (WGS) entry which is preliminary data.</text>
</comment>
<gene>
    <name evidence="2" type="ORF">HMPREF3226_00547</name>
</gene>
<dbReference type="Gene3D" id="3.75.10.10">
    <property type="entry name" value="L-arginine/glycine Amidinotransferase, Chain A"/>
    <property type="match status" value="1"/>
</dbReference>
<dbReference type="AlphaFoldDB" id="A0A133QJJ7"/>
<sequence length="360" mass="40913">MDKSKKQLTFRLPAEWERQSGIMLIWPHEETDWNPCLKEITETYLQLAETITRYENLLIVARHVEDVRTLLGSRLTSNQIKKVVFRQCDNNDTWARDVAPLTLVPSGPTYGLSVHHHLYDFCFNGWGEKFRADKDNCINRELYFAGTFNGALENHKDFVLEGGSIETDGKQTLFTTTACLTAPHRNQPLSKDDIEQRLLLLFPSIERVVWIDHGELMGDDTDGHIDTILRCGPNNALLYISCDDIADPHYNDLKALDEQTRSLRTVEGQPYRLFQLPLPTPVYDEGERLPATYANFVILNGAVIVPTYNQPSKDEQAMRIIGEAFPCYDIIGIDASTVVRQHGSLHCLTMQFPEGCLALS</sequence>